<reference evidence="2" key="1">
    <citation type="submission" date="2022-11" db="UniProtKB">
        <authorList>
            <consortium name="WormBaseParasite"/>
        </authorList>
    </citation>
    <scope>IDENTIFICATION</scope>
</reference>
<proteinExistence type="predicted"/>
<dbReference type="WBParaSite" id="ES5_v2.g17596.t1">
    <property type="protein sequence ID" value="ES5_v2.g17596.t1"/>
    <property type="gene ID" value="ES5_v2.g17596"/>
</dbReference>
<name>A0AC34FM30_9BILA</name>
<evidence type="ECO:0000313" key="1">
    <source>
        <dbReference type="Proteomes" id="UP000887579"/>
    </source>
</evidence>
<organism evidence="1 2">
    <name type="scientific">Panagrolaimus sp. ES5</name>
    <dbReference type="NCBI Taxonomy" id="591445"/>
    <lineage>
        <taxon>Eukaryota</taxon>
        <taxon>Metazoa</taxon>
        <taxon>Ecdysozoa</taxon>
        <taxon>Nematoda</taxon>
        <taxon>Chromadorea</taxon>
        <taxon>Rhabditida</taxon>
        <taxon>Tylenchina</taxon>
        <taxon>Panagrolaimomorpha</taxon>
        <taxon>Panagrolaimoidea</taxon>
        <taxon>Panagrolaimidae</taxon>
        <taxon>Panagrolaimus</taxon>
    </lineage>
</organism>
<dbReference type="Proteomes" id="UP000887579">
    <property type="component" value="Unplaced"/>
</dbReference>
<protein>
    <submittedName>
        <fullName evidence="2">AAA+ ATPase domain-containing protein</fullName>
    </submittedName>
</protein>
<accession>A0AC34FM30</accession>
<evidence type="ECO:0000313" key="2">
    <source>
        <dbReference type="WBParaSite" id="ES5_v2.g17596.t1"/>
    </source>
</evidence>
<sequence length="403" mass="44727">MQGFVLSELDQLITTSNQLRILSQQESITTEIIEKAVDIRNKSFSTAIGAPKIPSVKWSDVGGLEDVKKAISESLKANLKINSNSNLKRSGIVLYGPPGCGKTLIAKAVANEFNITFLSVKGPELLNQYVGQSEQNLRMIFEKARLASPSIIFFDEMDSLAPNRGNAGDSGGVMDRMVSQLLTELDTLHSKQNCNVFVMAATNRPDLLDPCLLTPGRFDKSIHVRPAQDLTSKLRILEPVCQKMTLENGLTPEIIAKKCPKILSGADITSLMQKAAMKALAEVIYLIEERQLKGDEEREAIEMMQVIVKMEHVEDALKDAKKCPKIMSGADITSLMQKAAMKALADVIYLIEERHLKGDEEREAIEKMQVIVKMEHVEDALKDFTCSLSNQDIAKYQTMEQEL</sequence>